<organism evidence="1">
    <name type="scientific">Rhizophora mucronata</name>
    <name type="common">Asiatic mangrove</name>
    <dbReference type="NCBI Taxonomy" id="61149"/>
    <lineage>
        <taxon>Eukaryota</taxon>
        <taxon>Viridiplantae</taxon>
        <taxon>Streptophyta</taxon>
        <taxon>Embryophyta</taxon>
        <taxon>Tracheophyta</taxon>
        <taxon>Spermatophyta</taxon>
        <taxon>Magnoliopsida</taxon>
        <taxon>eudicotyledons</taxon>
        <taxon>Gunneridae</taxon>
        <taxon>Pentapetalae</taxon>
        <taxon>rosids</taxon>
        <taxon>fabids</taxon>
        <taxon>Malpighiales</taxon>
        <taxon>Rhizophoraceae</taxon>
        <taxon>Rhizophora</taxon>
    </lineage>
</organism>
<evidence type="ECO:0000313" key="1">
    <source>
        <dbReference type="EMBL" id="MBW91693.1"/>
    </source>
</evidence>
<dbReference type="EMBL" id="GGEC01011210">
    <property type="protein sequence ID" value="MBW91693.1"/>
    <property type="molecule type" value="Transcribed_RNA"/>
</dbReference>
<name>A0A2P2JE00_RHIMU</name>
<accession>A0A2P2JE00</accession>
<proteinExistence type="predicted"/>
<reference evidence="1" key="1">
    <citation type="submission" date="2018-02" db="EMBL/GenBank/DDBJ databases">
        <title>Rhizophora mucronata_Transcriptome.</title>
        <authorList>
            <person name="Meera S.P."/>
            <person name="Sreeshan A."/>
            <person name="Augustine A."/>
        </authorList>
    </citation>
    <scope>NUCLEOTIDE SEQUENCE</scope>
    <source>
        <tissue evidence="1">Leaf</tissue>
    </source>
</reference>
<dbReference type="AlphaFoldDB" id="A0A2P2JE00"/>
<protein>
    <submittedName>
        <fullName evidence="1">Uncharacterized protein</fullName>
    </submittedName>
</protein>
<sequence>MSSGIRVEQRTLIAQKSIEASFSYGLITINQRFVDVKINKIMHELSLDYVEDFIIVFMLLLFL</sequence>